<feature type="non-terminal residue" evidence="10">
    <location>
        <position position="1"/>
    </location>
</feature>
<evidence type="ECO:0000259" key="9">
    <source>
        <dbReference type="PROSITE" id="PS50235"/>
    </source>
</evidence>
<dbReference type="EMBL" id="JAEPRD010000018">
    <property type="protein sequence ID" value="KAG2208664.1"/>
    <property type="molecule type" value="Genomic_DNA"/>
</dbReference>
<keyword evidence="7" id="KW-0788">Thiol protease</keyword>
<comment type="similarity">
    <text evidence="2">Belongs to the peptidase C19 family.</text>
</comment>
<dbReference type="PROSITE" id="PS50235">
    <property type="entry name" value="USP_3"/>
    <property type="match status" value="1"/>
</dbReference>
<dbReference type="Pfam" id="PF00443">
    <property type="entry name" value="UCH"/>
    <property type="match status" value="1"/>
</dbReference>
<evidence type="ECO:0000256" key="4">
    <source>
        <dbReference type="ARBA" id="ARBA00022670"/>
    </source>
</evidence>
<evidence type="ECO:0000313" key="10">
    <source>
        <dbReference type="EMBL" id="KAG2208664.1"/>
    </source>
</evidence>
<dbReference type="PANTHER" id="PTHR24006:SF722">
    <property type="entry name" value="UBIQUITIN CARBOXYL-TERMINAL HYDROLASE 48"/>
    <property type="match status" value="1"/>
</dbReference>
<organism evidence="10 11">
    <name type="scientific">Mucor saturninus</name>
    <dbReference type="NCBI Taxonomy" id="64648"/>
    <lineage>
        <taxon>Eukaryota</taxon>
        <taxon>Fungi</taxon>
        <taxon>Fungi incertae sedis</taxon>
        <taxon>Mucoromycota</taxon>
        <taxon>Mucoromycotina</taxon>
        <taxon>Mucoromycetes</taxon>
        <taxon>Mucorales</taxon>
        <taxon>Mucorineae</taxon>
        <taxon>Mucoraceae</taxon>
        <taxon>Mucor</taxon>
    </lineage>
</organism>
<dbReference type="InterPro" id="IPR038765">
    <property type="entry name" value="Papain-like_cys_pep_sf"/>
</dbReference>
<dbReference type="PANTHER" id="PTHR24006">
    <property type="entry name" value="UBIQUITIN CARBOXYL-TERMINAL HYDROLASE"/>
    <property type="match status" value="1"/>
</dbReference>
<feature type="domain" description="USP" evidence="9">
    <location>
        <begin position="111"/>
        <end position="491"/>
    </location>
</feature>
<feature type="region of interest" description="Disordered" evidence="8">
    <location>
        <begin position="498"/>
        <end position="533"/>
    </location>
</feature>
<name>A0A8H7RC59_9FUNG</name>
<reference evidence="10" key="1">
    <citation type="submission" date="2020-12" db="EMBL/GenBank/DDBJ databases">
        <title>Metabolic potential, ecology and presence of endohyphal bacteria is reflected in genomic diversity of Mucoromycotina.</title>
        <authorList>
            <person name="Muszewska A."/>
            <person name="Okrasinska A."/>
            <person name="Steczkiewicz K."/>
            <person name="Drgas O."/>
            <person name="Orlowska M."/>
            <person name="Perlinska-Lenart U."/>
            <person name="Aleksandrzak-Piekarczyk T."/>
            <person name="Szatraj K."/>
            <person name="Zielenkiewicz U."/>
            <person name="Pilsyk S."/>
            <person name="Malc E."/>
            <person name="Mieczkowski P."/>
            <person name="Kruszewska J.S."/>
            <person name="Biernat P."/>
            <person name="Pawlowska J."/>
        </authorList>
    </citation>
    <scope>NUCLEOTIDE SEQUENCE</scope>
    <source>
        <strain evidence="10">WA0000017839</strain>
    </source>
</reference>
<evidence type="ECO:0000256" key="8">
    <source>
        <dbReference type="SAM" id="MobiDB-lite"/>
    </source>
</evidence>
<dbReference type="InterPro" id="IPR001394">
    <property type="entry name" value="Peptidase_C19_UCH"/>
</dbReference>
<accession>A0A8H7RC59</accession>
<gene>
    <name evidence="10" type="ORF">INT47_007762</name>
</gene>
<comment type="catalytic activity">
    <reaction evidence="1">
        <text>Thiol-dependent hydrolysis of ester, thioester, amide, peptide and isopeptide bonds formed by the C-terminal Gly of ubiquitin (a 76-residue protein attached to proteins as an intracellular targeting signal).</text>
        <dbReference type="EC" id="3.4.19.12"/>
    </reaction>
</comment>
<protein>
    <recommendedName>
        <fullName evidence="3">ubiquitinyl hydrolase 1</fullName>
        <ecNumber evidence="3">3.4.19.12</ecNumber>
    </recommendedName>
</protein>
<evidence type="ECO:0000256" key="5">
    <source>
        <dbReference type="ARBA" id="ARBA00022786"/>
    </source>
</evidence>
<dbReference type="GO" id="GO:0016579">
    <property type="term" value="P:protein deubiquitination"/>
    <property type="evidence" value="ECO:0007669"/>
    <property type="project" value="InterPro"/>
</dbReference>
<dbReference type="GO" id="GO:0004843">
    <property type="term" value="F:cysteine-type deubiquitinase activity"/>
    <property type="evidence" value="ECO:0007669"/>
    <property type="project" value="UniProtKB-EC"/>
</dbReference>
<dbReference type="AlphaFoldDB" id="A0A8H7RC59"/>
<dbReference type="InterPro" id="IPR050164">
    <property type="entry name" value="Peptidase_C19"/>
</dbReference>
<dbReference type="GO" id="GO:0005634">
    <property type="term" value="C:nucleus"/>
    <property type="evidence" value="ECO:0007669"/>
    <property type="project" value="UniProtKB-SubCell"/>
</dbReference>
<proteinExistence type="inferred from homology"/>
<evidence type="ECO:0000256" key="3">
    <source>
        <dbReference type="ARBA" id="ARBA00012759"/>
    </source>
</evidence>
<dbReference type="Proteomes" id="UP000603453">
    <property type="component" value="Unassembled WGS sequence"/>
</dbReference>
<dbReference type="GO" id="GO:0006508">
    <property type="term" value="P:proteolysis"/>
    <property type="evidence" value="ECO:0007669"/>
    <property type="project" value="UniProtKB-KW"/>
</dbReference>
<comment type="caution">
    <text evidence="10">The sequence shown here is derived from an EMBL/GenBank/DDBJ whole genome shotgun (WGS) entry which is preliminary data.</text>
</comment>
<dbReference type="InterPro" id="IPR028889">
    <property type="entry name" value="USP"/>
</dbReference>
<evidence type="ECO:0000256" key="7">
    <source>
        <dbReference type="ARBA" id="ARBA00022807"/>
    </source>
</evidence>
<keyword evidence="6" id="KW-0378">Hydrolase</keyword>
<keyword evidence="4" id="KW-0645">Protease</keyword>
<evidence type="ECO:0000256" key="1">
    <source>
        <dbReference type="ARBA" id="ARBA00000707"/>
    </source>
</evidence>
<dbReference type="Gene3D" id="3.90.70.10">
    <property type="entry name" value="Cysteine proteinases"/>
    <property type="match status" value="1"/>
</dbReference>
<keyword evidence="5" id="KW-0833">Ubl conjugation pathway</keyword>
<keyword evidence="11" id="KW-1185">Reference proteome</keyword>
<dbReference type="GO" id="GO:0005829">
    <property type="term" value="C:cytosol"/>
    <property type="evidence" value="ECO:0007669"/>
    <property type="project" value="TreeGrafter"/>
</dbReference>
<evidence type="ECO:0000256" key="6">
    <source>
        <dbReference type="ARBA" id="ARBA00022801"/>
    </source>
</evidence>
<feature type="compositionally biased region" description="Basic and acidic residues" evidence="8">
    <location>
        <begin position="507"/>
        <end position="517"/>
    </location>
</feature>
<evidence type="ECO:0000256" key="2">
    <source>
        <dbReference type="ARBA" id="ARBA00009085"/>
    </source>
</evidence>
<dbReference type="OrthoDB" id="6287070at2759"/>
<evidence type="ECO:0000313" key="11">
    <source>
        <dbReference type="Proteomes" id="UP000603453"/>
    </source>
</evidence>
<sequence length="533" mass="61198">MDEHISKEEKKKKAHRRRDKFWKFIFPHSKSTEFIQPTEKKRTADQLEKITSLSKYGNHNFSVTLDPELYESILEHNDWDFKKAMIDLIDYEEASHGILKEPPTSSNIKLLGAENDGGTSCYIDALLFAMYISNTTFDPLLTYDIPVDNDSKIKLQTLMRLFVNKLRKGHFINADFVHWFRKVLQEADWVCEDTAGHWTQGDSSELFMFITETFELPYLPFQVRLFHGANKDTSDDRVTTERTLSLSIPKAADNDEMNENIQLQDILVDCFYNSIITDVQRQVSYEHSILENVASSPSIGTVLQDTMKLEKDSKSIVSELQPQGEQEIAVTAWQVLELLPFYSGISESGNTIDTQFNSSFPDTHMILPIVLKRYEYDACGGTTKLKRRVEIPITIDFNKFINQNADDPMCPTCGHLVDWTLHFKSAVCHKGNSLNSGHYISYARMEDVEGETYWLKFDDMNRDSRVSVLGQTTGMFEDLSQNAYIIFYELDKTCHHGSLTSDDSDDEVSRKDDDFKSTHSTSTAPVQEDDPFQ</sequence>
<dbReference type="SUPFAM" id="SSF54001">
    <property type="entry name" value="Cysteine proteinases"/>
    <property type="match status" value="1"/>
</dbReference>
<dbReference type="EC" id="3.4.19.12" evidence="3"/>